<dbReference type="Proteomes" id="UP000227088">
    <property type="component" value="Unassembled WGS sequence"/>
</dbReference>
<dbReference type="GO" id="GO:0004148">
    <property type="term" value="F:dihydrolipoyl dehydrogenase (NADH) activity"/>
    <property type="evidence" value="ECO:0007669"/>
    <property type="project" value="UniProtKB-EC"/>
</dbReference>
<dbReference type="PRINTS" id="PR00411">
    <property type="entry name" value="PNDRDTASEI"/>
</dbReference>
<evidence type="ECO:0000259" key="18">
    <source>
        <dbReference type="Pfam" id="PF07992"/>
    </source>
</evidence>
<evidence type="ECO:0000256" key="3">
    <source>
        <dbReference type="ARBA" id="ARBA00012608"/>
    </source>
</evidence>
<evidence type="ECO:0000256" key="16">
    <source>
        <dbReference type="RuleBase" id="RU003692"/>
    </source>
</evidence>
<feature type="binding site" evidence="14">
    <location>
        <position position="122"/>
    </location>
    <ligand>
        <name>FAD</name>
        <dbReference type="ChEBI" id="CHEBI:57692"/>
    </ligand>
</feature>
<feature type="binding site" evidence="14">
    <location>
        <position position="319"/>
    </location>
    <ligand>
        <name>FAD</name>
        <dbReference type="ChEBI" id="CHEBI:57692"/>
    </ligand>
</feature>
<gene>
    <name evidence="19" type="ORF">A9R00_07045</name>
</gene>
<dbReference type="Gene3D" id="3.50.50.60">
    <property type="entry name" value="FAD/NAD(P)-binding domain"/>
    <property type="match status" value="2"/>
</dbReference>
<dbReference type="EC" id="1.8.1.4" evidence="3 16"/>
<dbReference type="GO" id="GO:0006103">
    <property type="term" value="P:2-oxoglutarate metabolic process"/>
    <property type="evidence" value="ECO:0007669"/>
    <property type="project" value="TreeGrafter"/>
</dbReference>
<evidence type="ECO:0000256" key="6">
    <source>
        <dbReference type="ARBA" id="ARBA00022630"/>
    </source>
</evidence>
<dbReference type="NCBIfam" id="TIGR01350">
    <property type="entry name" value="lipoamide_DH"/>
    <property type="match status" value="1"/>
</dbReference>
<dbReference type="InterPro" id="IPR004099">
    <property type="entry name" value="Pyr_nucl-diS_OxRdtase_dimer"/>
</dbReference>
<dbReference type="InterPro" id="IPR012999">
    <property type="entry name" value="Pyr_OxRdtase_I_AS"/>
</dbReference>
<dbReference type="AlphaFoldDB" id="A0A1Y5HUT1"/>
<dbReference type="PRINTS" id="PR00368">
    <property type="entry name" value="FADPNR"/>
</dbReference>
<evidence type="ECO:0000256" key="5">
    <source>
        <dbReference type="ARBA" id="ARBA00022490"/>
    </source>
</evidence>
<organism evidence="19 20">
    <name type="scientific">Oleispira antarctica</name>
    <dbReference type="NCBI Taxonomy" id="188908"/>
    <lineage>
        <taxon>Bacteria</taxon>
        <taxon>Pseudomonadati</taxon>
        <taxon>Pseudomonadota</taxon>
        <taxon>Gammaproteobacteria</taxon>
        <taxon>Oceanospirillales</taxon>
        <taxon>Oceanospirillaceae</taxon>
        <taxon>Oleispira</taxon>
    </lineage>
</organism>
<feature type="binding site" evidence="14">
    <location>
        <position position="278"/>
    </location>
    <ligand>
        <name>NAD(+)</name>
        <dbReference type="ChEBI" id="CHEBI:57540"/>
    </ligand>
</feature>
<feature type="binding site" evidence="14">
    <location>
        <position position="211"/>
    </location>
    <ligand>
        <name>NAD(+)</name>
        <dbReference type="ChEBI" id="CHEBI:57540"/>
    </ligand>
</feature>
<dbReference type="Pfam" id="PF02852">
    <property type="entry name" value="Pyr_redox_dim"/>
    <property type="match status" value="1"/>
</dbReference>
<feature type="binding site" evidence="14">
    <location>
        <begin position="325"/>
        <end position="328"/>
    </location>
    <ligand>
        <name>FAD</name>
        <dbReference type="ChEBI" id="CHEBI:57692"/>
    </ligand>
</feature>
<accession>A0A1Y5HUT1</accession>
<keyword evidence="9 14" id="KW-0520">NAD</keyword>
<evidence type="ECO:0000313" key="20">
    <source>
        <dbReference type="Proteomes" id="UP000227088"/>
    </source>
</evidence>
<keyword evidence="10" id="KW-1015">Disulfide bond</keyword>
<evidence type="ECO:0000256" key="4">
    <source>
        <dbReference type="ARBA" id="ARBA00016961"/>
    </source>
</evidence>
<dbReference type="EMBL" id="MABE01000398">
    <property type="protein sequence ID" value="OUS40237.1"/>
    <property type="molecule type" value="Genomic_DNA"/>
</dbReference>
<feature type="binding site" evidence="14">
    <location>
        <position position="58"/>
    </location>
    <ligand>
        <name>FAD</name>
        <dbReference type="ChEBI" id="CHEBI:57692"/>
    </ligand>
</feature>
<dbReference type="InterPro" id="IPR050151">
    <property type="entry name" value="Class-I_Pyr_Nuc-Dis_Oxidored"/>
</dbReference>
<keyword evidence="7 14" id="KW-0274">FAD</keyword>
<dbReference type="InterPro" id="IPR016156">
    <property type="entry name" value="FAD/NAD-linked_Rdtase_dimer_sf"/>
</dbReference>
<dbReference type="SUPFAM" id="SSF55424">
    <property type="entry name" value="FAD/NAD-linked reductases, dimerisation (C-terminal) domain"/>
    <property type="match status" value="1"/>
</dbReference>
<evidence type="ECO:0000256" key="13">
    <source>
        <dbReference type="PIRSR" id="PIRSR000350-2"/>
    </source>
</evidence>
<feature type="active site" description="Proton acceptor" evidence="13">
    <location>
        <position position="451"/>
    </location>
</feature>
<dbReference type="SUPFAM" id="SSF51905">
    <property type="entry name" value="FAD/NAD(P)-binding domain"/>
    <property type="match status" value="1"/>
</dbReference>
<dbReference type="InterPro" id="IPR036188">
    <property type="entry name" value="FAD/NAD-bd_sf"/>
</dbReference>
<comment type="similarity">
    <text evidence="2 16">Belongs to the class-I pyridine nucleotide-disulfide oxidoreductase family.</text>
</comment>
<dbReference type="Gene3D" id="3.30.390.30">
    <property type="match status" value="1"/>
</dbReference>
<dbReference type="InterPro" id="IPR001100">
    <property type="entry name" value="Pyr_nuc-diS_OxRdtase"/>
</dbReference>
<dbReference type="InterPro" id="IPR023753">
    <property type="entry name" value="FAD/NAD-binding_dom"/>
</dbReference>
<keyword evidence="8 16" id="KW-0560">Oxidoreductase</keyword>
<feature type="disulfide bond" description="Redox-active" evidence="15">
    <location>
        <begin position="49"/>
        <end position="54"/>
    </location>
</feature>
<dbReference type="PIRSF" id="PIRSF000350">
    <property type="entry name" value="Mercury_reductase_MerA"/>
    <property type="match status" value="1"/>
</dbReference>
<protein>
    <recommendedName>
        <fullName evidence="4 16">Dihydrolipoyl dehydrogenase</fullName>
        <ecNumber evidence="3 16">1.8.1.4</ecNumber>
    </recommendedName>
</protein>
<evidence type="ECO:0000313" key="19">
    <source>
        <dbReference type="EMBL" id="OUS40237.1"/>
    </source>
</evidence>
<sequence length="481" mass="50836">MSKQFDVVVIGGGPGGYVAAIRCAQLGLSTACIDKWVNKEGKGVFGGTCLNVGCIPSKALLDSSHKYEEAHEKFALHGISTGEVKMDVSAMVQRKDQIVKNLTMGVATLFKANGVTAFEGTGKLLAGRKVEFTNHAGVSETIEAKNVIIATGSVPVEIPPTPLTDNIIVDSTGALEFTAVPKRLGVIGAGVIGLELGSVWSRLGSEVVVLEAQDSFLHMVDQSVAKEAKKLLTKQGLDIRIGARVTGSEVNGEEVTVTYQDSDGEQKITFDKLIVAVGRRPYTEGLLAGDSGVNMDERGFVFVNEQCATDAPGIWAIGDVVRGPMLAHKASEEGVMVAERIAGHKAQLNYDVVPSVIYTSPEIASVGQTEEQLKADGESYNVGMFPFAANGRAMASTDTDGFVKIIADAETDRILGAHIIGPNAGDLCQQIVIAMEFGSSAEDIGMMVFAHPSISEAVHEAALSVNNAAIHKANRKPKKKK</sequence>
<comment type="miscellaneous">
    <text evidence="16">The active site is a redox-active disulfide bond.</text>
</comment>
<feature type="domain" description="Pyridine nucleotide-disulphide oxidoreductase dimerisation" evidence="17">
    <location>
        <begin position="353"/>
        <end position="462"/>
    </location>
</feature>
<evidence type="ECO:0000256" key="2">
    <source>
        <dbReference type="ARBA" id="ARBA00007532"/>
    </source>
</evidence>
<feature type="domain" description="FAD/NAD(P)-binding" evidence="18">
    <location>
        <begin position="5"/>
        <end position="334"/>
    </location>
</feature>
<dbReference type="GO" id="GO:0050660">
    <property type="term" value="F:flavin adenine dinucleotide binding"/>
    <property type="evidence" value="ECO:0007669"/>
    <property type="project" value="InterPro"/>
</dbReference>
<dbReference type="FunFam" id="3.50.50.60:FF:000001">
    <property type="entry name" value="Dihydrolipoyl dehydrogenase, mitochondrial"/>
    <property type="match status" value="1"/>
</dbReference>
<dbReference type="GO" id="GO:0005737">
    <property type="term" value="C:cytoplasm"/>
    <property type="evidence" value="ECO:0007669"/>
    <property type="project" value="UniProtKB-SubCell"/>
</dbReference>
<keyword evidence="6 16" id="KW-0285">Flavoprotein</keyword>
<dbReference type="PANTHER" id="PTHR22912">
    <property type="entry name" value="DISULFIDE OXIDOREDUCTASE"/>
    <property type="match status" value="1"/>
</dbReference>
<keyword evidence="5" id="KW-0963">Cytoplasm</keyword>
<proteinExistence type="inferred from homology"/>
<evidence type="ECO:0000256" key="11">
    <source>
        <dbReference type="ARBA" id="ARBA00023284"/>
    </source>
</evidence>
<evidence type="ECO:0000256" key="7">
    <source>
        <dbReference type="ARBA" id="ARBA00022827"/>
    </source>
</evidence>
<feature type="binding site" evidence="14">
    <location>
        <begin position="151"/>
        <end position="153"/>
    </location>
    <ligand>
        <name>FAD</name>
        <dbReference type="ChEBI" id="CHEBI:57692"/>
    </ligand>
</feature>
<comment type="catalytic activity">
    <reaction evidence="12 16">
        <text>N(6)-[(R)-dihydrolipoyl]-L-lysyl-[protein] + NAD(+) = N(6)-[(R)-lipoyl]-L-lysyl-[protein] + NADH + H(+)</text>
        <dbReference type="Rhea" id="RHEA:15045"/>
        <dbReference type="Rhea" id="RHEA-COMP:10474"/>
        <dbReference type="Rhea" id="RHEA-COMP:10475"/>
        <dbReference type="ChEBI" id="CHEBI:15378"/>
        <dbReference type="ChEBI" id="CHEBI:57540"/>
        <dbReference type="ChEBI" id="CHEBI:57945"/>
        <dbReference type="ChEBI" id="CHEBI:83099"/>
        <dbReference type="ChEBI" id="CHEBI:83100"/>
        <dbReference type="EC" id="1.8.1.4"/>
    </reaction>
</comment>
<keyword evidence="14" id="KW-0547">Nucleotide-binding</keyword>
<name>A0A1Y5HUT1_OLEAN</name>
<comment type="caution">
    <text evidence="19">The sequence shown here is derived from an EMBL/GenBank/DDBJ whole genome shotgun (WGS) entry which is preliminary data.</text>
</comment>
<dbReference type="FunFam" id="3.30.390.30:FF:000001">
    <property type="entry name" value="Dihydrolipoyl dehydrogenase"/>
    <property type="match status" value="1"/>
</dbReference>
<feature type="binding site" evidence="14">
    <location>
        <begin position="188"/>
        <end position="195"/>
    </location>
    <ligand>
        <name>NAD(+)</name>
        <dbReference type="ChEBI" id="CHEBI:57540"/>
    </ligand>
</feature>
<evidence type="ECO:0000259" key="17">
    <source>
        <dbReference type="Pfam" id="PF02852"/>
    </source>
</evidence>
<dbReference type="Pfam" id="PF07992">
    <property type="entry name" value="Pyr_redox_2"/>
    <property type="match status" value="1"/>
</dbReference>
<comment type="cofactor">
    <cofactor evidence="14 16">
        <name>FAD</name>
        <dbReference type="ChEBI" id="CHEBI:57692"/>
    </cofactor>
    <text evidence="14 16">Binds 1 FAD per subunit.</text>
</comment>
<evidence type="ECO:0000256" key="9">
    <source>
        <dbReference type="ARBA" id="ARBA00023027"/>
    </source>
</evidence>
<evidence type="ECO:0000256" key="12">
    <source>
        <dbReference type="ARBA" id="ARBA00049187"/>
    </source>
</evidence>
<dbReference type="InterPro" id="IPR006258">
    <property type="entry name" value="Lipoamide_DH"/>
</dbReference>
<evidence type="ECO:0000256" key="14">
    <source>
        <dbReference type="PIRSR" id="PIRSR000350-3"/>
    </source>
</evidence>
<evidence type="ECO:0000256" key="10">
    <source>
        <dbReference type="ARBA" id="ARBA00023157"/>
    </source>
</evidence>
<evidence type="ECO:0000256" key="8">
    <source>
        <dbReference type="ARBA" id="ARBA00023002"/>
    </source>
</evidence>
<dbReference type="PROSITE" id="PS00076">
    <property type="entry name" value="PYRIDINE_REDOX_1"/>
    <property type="match status" value="1"/>
</dbReference>
<keyword evidence="11 16" id="KW-0676">Redox-active center</keyword>
<evidence type="ECO:0000256" key="1">
    <source>
        <dbReference type="ARBA" id="ARBA00004496"/>
    </source>
</evidence>
<evidence type="ECO:0000256" key="15">
    <source>
        <dbReference type="PIRSR" id="PIRSR000350-4"/>
    </source>
</evidence>
<reference evidence="20" key="1">
    <citation type="journal article" date="2017" name="Proc. Natl. Acad. Sci. U.S.A.">
        <title>Simulation of Deepwater Horizon oil plume reveals substrate specialization within a complex community of hydrocarbon degraders.</title>
        <authorList>
            <person name="Hu P."/>
            <person name="Dubinsky E.A."/>
            <person name="Probst A.J."/>
            <person name="Wang J."/>
            <person name="Sieber C.M.K."/>
            <person name="Tom L.M."/>
            <person name="Gardinali P."/>
            <person name="Banfield J.F."/>
            <person name="Atlas R.M."/>
            <person name="Andersen G.L."/>
        </authorList>
    </citation>
    <scope>NUCLEOTIDE SEQUENCE [LARGE SCALE GENOMIC DNA]</scope>
</reference>
<comment type="subcellular location">
    <subcellularLocation>
        <location evidence="1">Cytoplasm</location>
    </subcellularLocation>
</comment>
<dbReference type="PANTHER" id="PTHR22912:SF224">
    <property type="entry name" value="DIHYDROLIPOYL DEHYDROGENASE"/>
    <property type="match status" value="1"/>
</dbReference>